<feature type="transmembrane region" description="Helical" evidence="8">
    <location>
        <begin position="307"/>
        <end position="327"/>
    </location>
</feature>
<feature type="transmembrane region" description="Helical" evidence="8">
    <location>
        <begin position="161"/>
        <end position="186"/>
    </location>
</feature>
<feature type="domain" description="RCK C-terminal" evidence="9">
    <location>
        <begin position="437"/>
        <end position="518"/>
    </location>
</feature>
<dbReference type="InterPro" id="IPR014743">
    <property type="entry name" value="Cl-channel_core"/>
</dbReference>
<dbReference type="Gene3D" id="1.10.3080.10">
    <property type="entry name" value="Clc chloride channel"/>
    <property type="match status" value="1"/>
</dbReference>
<evidence type="ECO:0000313" key="10">
    <source>
        <dbReference type="EMBL" id="SHE73327.1"/>
    </source>
</evidence>
<dbReference type="Proteomes" id="UP000184035">
    <property type="component" value="Unassembled WGS sequence"/>
</dbReference>
<name>A0A1M4VWK6_9CLOT</name>
<dbReference type="EMBL" id="FQVM01000009">
    <property type="protein sequence ID" value="SHE73327.1"/>
    <property type="molecule type" value="Genomic_DNA"/>
</dbReference>
<proteinExistence type="predicted"/>
<evidence type="ECO:0000256" key="4">
    <source>
        <dbReference type="ARBA" id="ARBA00022989"/>
    </source>
</evidence>
<dbReference type="PROSITE" id="PS51202">
    <property type="entry name" value="RCK_C"/>
    <property type="match status" value="1"/>
</dbReference>
<feature type="transmembrane region" description="Helical" evidence="8">
    <location>
        <begin position="23"/>
        <end position="44"/>
    </location>
</feature>
<evidence type="ECO:0000256" key="1">
    <source>
        <dbReference type="ARBA" id="ARBA00004141"/>
    </source>
</evidence>
<protein>
    <submittedName>
        <fullName evidence="10">H+/Cl-antiporter ClcA</fullName>
    </submittedName>
</protein>
<keyword evidence="3 8" id="KW-0812">Transmembrane</keyword>
<dbReference type="STRING" id="1533.SAMN05443638_10958"/>
<dbReference type="InterPro" id="IPR006037">
    <property type="entry name" value="RCK_C"/>
</dbReference>
<comment type="subcellular location">
    <subcellularLocation>
        <location evidence="1">Membrane</location>
        <topology evidence="1">Multi-pass membrane protein</topology>
    </subcellularLocation>
</comment>
<keyword evidence="2" id="KW-0813">Transport</keyword>
<dbReference type="Gene3D" id="3.30.70.1450">
    <property type="entry name" value="Regulator of K+ conductance, C-terminal domain"/>
    <property type="match status" value="1"/>
</dbReference>
<dbReference type="Pfam" id="PF00654">
    <property type="entry name" value="Voltage_CLC"/>
    <property type="match status" value="1"/>
</dbReference>
<dbReference type="SUPFAM" id="SSF116726">
    <property type="entry name" value="TrkA C-terminal domain-like"/>
    <property type="match status" value="1"/>
</dbReference>
<reference evidence="10 11" key="1">
    <citation type="submission" date="2016-11" db="EMBL/GenBank/DDBJ databases">
        <authorList>
            <person name="Jaros S."/>
            <person name="Januszkiewicz K."/>
            <person name="Wedrychowicz H."/>
        </authorList>
    </citation>
    <scope>NUCLEOTIDE SEQUENCE [LARGE SCALE GENOMIC DNA]</scope>
    <source>
        <strain evidence="10 11">DSM 2631</strain>
    </source>
</reference>
<dbReference type="GO" id="GO:0006813">
    <property type="term" value="P:potassium ion transport"/>
    <property type="evidence" value="ECO:0007669"/>
    <property type="project" value="InterPro"/>
</dbReference>
<keyword evidence="5" id="KW-0406">Ion transport</keyword>
<evidence type="ECO:0000256" key="6">
    <source>
        <dbReference type="ARBA" id="ARBA00023136"/>
    </source>
</evidence>
<feature type="transmembrane region" description="Helical" evidence="8">
    <location>
        <begin position="64"/>
        <end position="84"/>
    </location>
</feature>
<dbReference type="OrthoDB" id="9812438at2"/>
<dbReference type="RefSeq" id="WP_072895073.1">
    <property type="nucleotide sequence ID" value="NZ_FQVM01000009.1"/>
</dbReference>
<dbReference type="PANTHER" id="PTHR45711:SF6">
    <property type="entry name" value="CHLORIDE CHANNEL PROTEIN"/>
    <property type="match status" value="1"/>
</dbReference>
<dbReference type="PANTHER" id="PTHR45711">
    <property type="entry name" value="CHLORIDE CHANNEL PROTEIN"/>
    <property type="match status" value="1"/>
</dbReference>
<organism evidence="10 11">
    <name type="scientific">Clostridium fallax</name>
    <dbReference type="NCBI Taxonomy" id="1533"/>
    <lineage>
        <taxon>Bacteria</taxon>
        <taxon>Bacillati</taxon>
        <taxon>Bacillota</taxon>
        <taxon>Clostridia</taxon>
        <taxon>Eubacteriales</taxon>
        <taxon>Clostridiaceae</taxon>
        <taxon>Clostridium</taxon>
    </lineage>
</organism>
<dbReference type="InterPro" id="IPR036721">
    <property type="entry name" value="RCK_C_sf"/>
</dbReference>
<accession>A0A1M4VWK6</accession>
<feature type="transmembrane region" description="Helical" evidence="8">
    <location>
        <begin position="370"/>
        <end position="391"/>
    </location>
</feature>
<feature type="transmembrane region" description="Helical" evidence="8">
    <location>
        <begin position="232"/>
        <end position="252"/>
    </location>
</feature>
<keyword evidence="11" id="KW-1185">Reference proteome</keyword>
<evidence type="ECO:0000259" key="9">
    <source>
        <dbReference type="PROSITE" id="PS51202"/>
    </source>
</evidence>
<keyword evidence="7" id="KW-0868">Chloride</keyword>
<dbReference type="CDD" id="cd01031">
    <property type="entry name" value="EriC"/>
    <property type="match status" value="1"/>
</dbReference>
<dbReference type="GO" id="GO:0008324">
    <property type="term" value="F:monoatomic cation transmembrane transporter activity"/>
    <property type="evidence" value="ECO:0007669"/>
    <property type="project" value="InterPro"/>
</dbReference>
<evidence type="ECO:0000256" key="5">
    <source>
        <dbReference type="ARBA" id="ARBA00023065"/>
    </source>
</evidence>
<feature type="transmembrane region" description="Helical" evidence="8">
    <location>
        <begin position="333"/>
        <end position="358"/>
    </location>
</feature>
<evidence type="ECO:0000256" key="7">
    <source>
        <dbReference type="ARBA" id="ARBA00023214"/>
    </source>
</evidence>
<dbReference type="GO" id="GO:0005247">
    <property type="term" value="F:voltage-gated chloride channel activity"/>
    <property type="evidence" value="ECO:0007669"/>
    <property type="project" value="TreeGrafter"/>
</dbReference>
<feature type="transmembrane region" description="Helical" evidence="8">
    <location>
        <begin position="272"/>
        <end position="295"/>
    </location>
</feature>
<evidence type="ECO:0000256" key="2">
    <source>
        <dbReference type="ARBA" id="ARBA00022448"/>
    </source>
</evidence>
<keyword evidence="6 8" id="KW-0472">Membrane</keyword>
<sequence length="526" mass="57262">MEDNINSDTSQIFHLWHKFKLRLLLEGILVGIFSGLFVVLYRVILGRAEQFTTTIYSFLAVNKIYIPLGLIVLIIVGYFVGFLVEKEPMISGSGIPQVEGILAGYFDVSPIKVMFNKFVGGVLAIGSGLSLGREGPSIQLGASCGQLVAKMFKRVKLEEKFLMTSGASAGLAAAFNAPFAGVMFALEEVHKNFSPLVLLSAMSASVTADYVAKQFFGLKPLFDIGGYDSIPLKYYLLLIGLGIFIGIGGAIYNSTLLKTQDLYKKIKTSTRIKMIIPFIFAMLFGLLLPQVLGGGHEIIESLIKGQVILKMAIILLLGKFVFSMISFCSGSPGGILFPLLVLGALVGAIFGNISILLFNVPSHYISNFVILAMAGMFTAIVRAPITGIILICEMSGSFTHLLSSTAVCATAYLVADLLKSSPIYESLLDRLIRKEKRGLEEETKTDKILVECIVHHGSAIEEAILKDIPFPNNTLIVSIKRGENEIIPKGDTKVIAGDFLICLVNHREEASVRKKLSLLCEEVKMK</sequence>
<evidence type="ECO:0000256" key="3">
    <source>
        <dbReference type="ARBA" id="ARBA00022692"/>
    </source>
</evidence>
<dbReference type="SUPFAM" id="SSF81340">
    <property type="entry name" value="Clc chloride channel"/>
    <property type="match status" value="1"/>
</dbReference>
<evidence type="ECO:0000256" key="8">
    <source>
        <dbReference type="SAM" id="Phobius"/>
    </source>
</evidence>
<dbReference type="Pfam" id="PF02080">
    <property type="entry name" value="TrkA_C"/>
    <property type="match status" value="1"/>
</dbReference>
<dbReference type="AlphaFoldDB" id="A0A1M4VWK6"/>
<gene>
    <name evidence="10" type="ORF">SAMN05443638_10958</name>
</gene>
<dbReference type="GO" id="GO:0005886">
    <property type="term" value="C:plasma membrane"/>
    <property type="evidence" value="ECO:0007669"/>
    <property type="project" value="TreeGrafter"/>
</dbReference>
<dbReference type="InterPro" id="IPR001807">
    <property type="entry name" value="ClC"/>
</dbReference>
<keyword evidence="4 8" id="KW-1133">Transmembrane helix</keyword>
<feature type="transmembrane region" description="Helical" evidence="8">
    <location>
        <begin position="192"/>
        <end position="212"/>
    </location>
</feature>
<dbReference type="PRINTS" id="PR00762">
    <property type="entry name" value="CLCHANNEL"/>
</dbReference>
<evidence type="ECO:0000313" key="11">
    <source>
        <dbReference type="Proteomes" id="UP000184035"/>
    </source>
</evidence>